<feature type="transmembrane region" description="Helical" evidence="2">
    <location>
        <begin position="245"/>
        <end position="264"/>
    </location>
</feature>
<name>A0A7Z0WL21_9PSEU</name>
<dbReference type="AlphaFoldDB" id="A0A7Z0WL21"/>
<dbReference type="EMBL" id="MSIF01000010">
    <property type="protein sequence ID" value="OLF09097.1"/>
    <property type="molecule type" value="Genomic_DNA"/>
</dbReference>
<feature type="transmembrane region" description="Helical" evidence="2">
    <location>
        <begin position="75"/>
        <end position="95"/>
    </location>
</feature>
<comment type="caution">
    <text evidence="3">The sequence shown here is derived from an EMBL/GenBank/DDBJ whole genome shotgun (WGS) entry which is preliminary data.</text>
</comment>
<keyword evidence="2" id="KW-0812">Transmembrane</keyword>
<sequence length="330" mass="36315">MSETQLSDKEVAGEDGDVDDRDMSAAPQPERPPRTWAGWAGMWWSLIYIPPHLWVAFGGTAGIMGIPDPGPEEKAANWGASVLCVGAALVSMALVKQWGRIAPRWLLIGIAWGAAAVALLHWAALSVLTALRLTGVMPYEAKDDYFTAEKLASIDRWNLFVFEPWFLGLGVFLIIGALQSRTLAKQWRHDPTPALPTWMTSTGWARLLCLLGLAVALGLHVVWATGNRLLLAPQANTGIGRLNDWWVYDLGVAVLCVLTAYLVWTNALTPLARIMSGTITMMGFLQVMWGVFTFDWYLFAVYGPFVTGIGLLFELSIIRTRLDKGVSVQK</sequence>
<feature type="region of interest" description="Disordered" evidence="1">
    <location>
        <begin position="1"/>
        <end position="32"/>
    </location>
</feature>
<evidence type="ECO:0000256" key="2">
    <source>
        <dbReference type="SAM" id="Phobius"/>
    </source>
</evidence>
<feature type="transmembrane region" description="Helical" evidence="2">
    <location>
        <begin position="271"/>
        <end position="290"/>
    </location>
</feature>
<proteinExistence type="predicted"/>
<keyword evidence="4" id="KW-1185">Reference proteome</keyword>
<dbReference type="Proteomes" id="UP000185696">
    <property type="component" value="Unassembled WGS sequence"/>
</dbReference>
<keyword evidence="2" id="KW-1133">Transmembrane helix</keyword>
<feature type="transmembrane region" description="Helical" evidence="2">
    <location>
        <begin position="296"/>
        <end position="315"/>
    </location>
</feature>
<organism evidence="3 4">
    <name type="scientific">Actinophytocola xinjiangensis</name>
    <dbReference type="NCBI Taxonomy" id="485602"/>
    <lineage>
        <taxon>Bacteria</taxon>
        <taxon>Bacillati</taxon>
        <taxon>Actinomycetota</taxon>
        <taxon>Actinomycetes</taxon>
        <taxon>Pseudonocardiales</taxon>
        <taxon>Pseudonocardiaceae</taxon>
    </lineage>
</organism>
<dbReference type="RefSeq" id="WP_075134687.1">
    <property type="nucleotide sequence ID" value="NZ_MSIF01000010.1"/>
</dbReference>
<evidence type="ECO:0000313" key="4">
    <source>
        <dbReference type="Proteomes" id="UP000185696"/>
    </source>
</evidence>
<reference evidence="3 4" key="1">
    <citation type="submission" date="2016-12" db="EMBL/GenBank/DDBJ databases">
        <title>The draft genome sequence of Actinophytocola xinjiangensis.</title>
        <authorList>
            <person name="Wang W."/>
            <person name="Yuan L."/>
        </authorList>
    </citation>
    <scope>NUCLEOTIDE SEQUENCE [LARGE SCALE GENOMIC DNA]</scope>
    <source>
        <strain evidence="3 4">CGMCC 4.4663</strain>
    </source>
</reference>
<feature type="transmembrane region" description="Helical" evidence="2">
    <location>
        <begin position="204"/>
        <end position="225"/>
    </location>
</feature>
<evidence type="ECO:0000313" key="3">
    <source>
        <dbReference type="EMBL" id="OLF09097.1"/>
    </source>
</evidence>
<evidence type="ECO:0000256" key="1">
    <source>
        <dbReference type="SAM" id="MobiDB-lite"/>
    </source>
</evidence>
<feature type="compositionally biased region" description="Basic and acidic residues" evidence="1">
    <location>
        <begin position="1"/>
        <end position="12"/>
    </location>
</feature>
<protein>
    <submittedName>
        <fullName evidence="3">Uncharacterized protein</fullName>
    </submittedName>
</protein>
<accession>A0A7Z0WL21</accession>
<gene>
    <name evidence="3" type="ORF">BLA60_21175</name>
</gene>
<feature type="transmembrane region" description="Helical" evidence="2">
    <location>
        <begin position="107"/>
        <end position="131"/>
    </location>
</feature>
<feature type="transmembrane region" description="Helical" evidence="2">
    <location>
        <begin position="165"/>
        <end position="184"/>
    </location>
</feature>
<dbReference type="OrthoDB" id="2717873at2"/>
<keyword evidence="2" id="KW-0472">Membrane</keyword>
<feature type="transmembrane region" description="Helical" evidence="2">
    <location>
        <begin position="36"/>
        <end position="55"/>
    </location>
</feature>